<accession>S8AW21</accession>
<dbReference type="PhylomeDB" id="S8AW21"/>
<dbReference type="Proteomes" id="UP000019376">
    <property type="component" value="Unassembled WGS sequence"/>
</dbReference>
<feature type="compositionally biased region" description="Basic residues" evidence="1">
    <location>
        <begin position="187"/>
        <end position="196"/>
    </location>
</feature>
<reference evidence="3 4" key="1">
    <citation type="journal article" date="2013" name="PLoS ONE">
        <title>Genomic and secretomic analyses reveal unique features of the lignocellulolytic enzyme system of Penicillium decumbens.</title>
        <authorList>
            <person name="Liu G."/>
            <person name="Zhang L."/>
            <person name="Wei X."/>
            <person name="Zou G."/>
            <person name="Qin Y."/>
            <person name="Ma L."/>
            <person name="Li J."/>
            <person name="Zheng H."/>
            <person name="Wang S."/>
            <person name="Wang C."/>
            <person name="Xun L."/>
            <person name="Zhao G.-P."/>
            <person name="Zhou Z."/>
            <person name="Qu Y."/>
        </authorList>
    </citation>
    <scope>NUCLEOTIDE SEQUENCE [LARGE SCALE GENOMIC DNA]</scope>
    <source>
        <strain evidence="4">114-2 / CGMCC 5302</strain>
    </source>
</reference>
<dbReference type="GO" id="GO:0000294">
    <property type="term" value="P:nuclear-transcribed mRNA catabolic process, RNase MRP-dependent"/>
    <property type="evidence" value="ECO:0007669"/>
    <property type="project" value="TreeGrafter"/>
</dbReference>
<gene>
    <name evidence="3" type="ORF">PDE_01013</name>
</gene>
<dbReference type="AlphaFoldDB" id="S8AW21"/>
<dbReference type="Pfam" id="PF20945">
    <property type="entry name" value="RMP1"/>
    <property type="match status" value="1"/>
</dbReference>
<evidence type="ECO:0000256" key="1">
    <source>
        <dbReference type="SAM" id="MobiDB-lite"/>
    </source>
</evidence>
<feature type="compositionally biased region" description="Basic and acidic residues" evidence="1">
    <location>
        <begin position="148"/>
        <end position="164"/>
    </location>
</feature>
<dbReference type="STRING" id="933388.S8AW21"/>
<dbReference type="eggNOG" id="ENOG502S2QW">
    <property type="taxonomic scope" value="Eukaryota"/>
</dbReference>
<dbReference type="GO" id="GO:0000172">
    <property type="term" value="C:ribonuclease MRP complex"/>
    <property type="evidence" value="ECO:0007669"/>
    <property type="project" value="InterPro"/>
</dbReference>
<dbReference type="HOGENOM" id="CLU_031977_1_0_1"/>
<feature type="compositionally biased region" description="Basic and acidic residues" evidence="1">
    <location>
        <begin position="126"/>
        <end position="135"/>
    </location>
</feature>
<dbReference type="PANTHER" id="PTHR37792">
    <property type="entry name" value="RIBONUCLEASE MRP PROTEIN SUBUNIT RMP1"/>
    <property type="match status" value="1"/>
</dbReference>
<feature type="domain" description="RNase MRP protein 1 RNA binding" evidence="2">
    <location>
        <begin position="12"/>
        <end position="94"/>
    </location>
</feature>
<dbReference type="CDD" id="cd22573">
    <property type="entry name" value="RMP1_RBD"/>
    <property type="match status" value="1"/>
</dbReference>
<evidence type="ECO:0000259" key="2">
    <source>
        <dbReference type="Pfam" id="PF20945"/>
    </source>
</evidence>
<evidence type="ECO:0000313" key="3">
    <source>
        <dbReference type="EMBL" id="EPS26077.1"/>
    </source>
</evidence>
<proteinExistence type="predicted"/>
<dbReference type="GO" id="GO:0000466">
    <property type="term" value="P:maturation of 5.8S rRNA from tricistronic rRNA transcript (SSU-rRNA, 5.8S rRNA, LSU-rRNA)"/>
    <property type="evidence" value="ECO:0007669"/>
    <property type="project" value="TreeGrafter"/>
</dbReference>
<organism evidence="3 4">
    <name type="scientific">Penicillium oxalicum (strain 114-2 / CGMCC 5302)</name>
    <name type="common">Penicillium decumbens</name>
    <dbReference type="NCBI Taxonomy" id="933388"/>
    <lineage>
        <taxon>Eukaryota</taxon>
        <taxon>Fungi</taxon>
        <taxon>Dikarya</taxon>
        <taxon>Ascomycota</taxon>
        <taxon>Pezizomycotina</taxon>
        <taxon>Eurotiomycetes</taxon>
        <taxon>Eurotiomycetidae</taxon>
        <taxon>Eurotiales</taxon>
        <taxon>Aspergillaceae</taxon>
        <taxon>Penicillium</taxon>
    </lineage>
</organism>
<dbReference type="PANTHER" id="PTHR37792:SF1">
    <property type="entry name" value="RIBONUCLEASE MRP PROTEIN SUBUNIT RMP1"/>
    <property type="match status" value="1"/>
</dbReference>
<evidence type="ECO:0000313" key="4">
    <source>
        <dbReference type="Proteomes" id="UP000019376"/>
    </source>
</evidence>
<dbReference type="GO" id="GO:0042134">
    <property type="term" value="F:rRNA primary transcript binding"/>
    <property type="evidence" value="ECO:0007669"/>
    <property type="project" value="InterPro"/>
</dbReference>
<dbReference type="InterPro" id="IPR047205">
    <property type="entry name" value="RMP1"/>
</dbReference>
<keyword evidence="4" id="KW-1185">Reference proteome</keyword>
<name>S8AW21_PENO1</name>
<feature type="compositionally biased region" description="Low complexity" evidence="1">
    <location>
        <begin position="173"/>
        <end position="182"/>
    </location>
</feature>
<protein>
    <recommendedName>
        <fullName evidence="2">RNase MRP protein 1 RNA binding domain-containing protein</fullName>
    </recommendedName>
</protein>
<feature type="region of interest" description="Disordered" evidence="1">
    <location>
        <begin position="106"/>
        <end position="207"/>
    </location>
</feature>
<sequence>MDTQEILAVHDILHLVYHRNKNQHRQAKWWKWLSQLKRTARDLASRDTGIAIPVSHKEYLSTHLIPRCYLAFSTVVAENQFMALGIVLMATLSRFSRAAGIKLKEKEETRPKPQVKKTLLVPSTPTEDRGERVSRTDISGPVSSQPEPESRVVKSSKKSEKLGMEVDVPTPPAAATATATATAPPPKKAKKSKKKKNAIDDLFSGLL</sequence>
<dbReference type="InterPro" id="IPR047204">
    <property type="entry name" value="RMP1_RBD"/>
</dbReference>
<dbReference type="OrthoDB" id="5414547at2759"/>
<dbReference type="EMBL" id="KB644408">
    <property type="protein sequence ID" value="EPS26077.1"/>
    <property type="molecule type" value="Genomic_DNA"/>
</dbReference>